<evidence type="ECO:0000313" key="2">
    <source>
        <dbReference type="EMBL" id="RII91042.1"/>
    </source>
</evidence>
<dbReference type="EMBL" id="QWEE01000181">
    <property type="protein sequence ID" value="RII91042.1"/>
    <property type="molecule type" value="Genomic_DNA"/>
</dbReference>
<feature type="compositionally biased region" description="Polar residues" evidence="1">
    <location>
        <begin position="1"/>
        <end position="14"/>
    </location>
</feature>
<feature type="region of interest" description="Disordered" evidence="1">
    <location>
        <begin position="1"/>
        <end position="70"/>
    </location>
</feature>
<name>A0ABX9N5E8_9MICO</name>
<comment type="caution">
    <text evidence="2">The sequence shown here is derived from an EMBL/GenBank/DDBJ whole genome shotgun (WGS) entry which is preliminary data.</text>
</comment>
<organism evidence="2 3">
    <name type="scientific">Clavibacter californiensis</name>
    <dbReference type="NCBI Taxonomy" id="1401995"/>
    <lineage>
        <taxon>Bacteria</taxon>
        <taxon>Bacillati</taxon>
        <taxon>Actinomycetota</taxon>
        <taxon>Actinomycetes</taxon>
        <taxon>Micrococcales</taxon>
        <taxon>Microbacteriaceae</taxon>
        <taxon>Clavibacter</taxon>
    </lineage>
</organism>
<gene>
    <name evidence="2" type="ORF">DZF98_10405</name>
</gene>
<evidence type="ECO:0000313" key="3">
    <source>
        <dbReference type="Proteomes" id="UP000265355"/>
    </source>
</evidence>
<keyword evidence="3" id="KW-1185">Reference proteome</keyword>
<proteinExistence type="predicted"/>
<sequence>MISSRGTESILTDTPENDPTRRATAAAGGGGDPFESLFGEKAAAPGRPSSPLAPRGEGPGIGTGAPMTRRELRALREAAEAQAAAPVPAPDG</sequence>
<evidence type="ECO:0000256" key="1">
    <source>
        <dbReference type="SAM" id="MobiDB-lite"/>
    </source>
</evidence>
<dbReference type="Proteomes" id="UP000265355">
    <property type="component" value="Unassembled WGS sequence"/>
</dbReference>
<protein>
    <submittedName>
        <fullName evidence="2">Uncharacterized protein</fullName>
    </submittedName>
</protein>
<reference evidence="2 3" key="1">
    <citation type="submission" date="2018-08" db="EMBL/GenBank/DDBJ databases">
        <title>Genome Sequence of Clavibacter michiganensis Subspecies type strains, and the Atypical Peach-Colored Strains Isolated from Tomato.</title>
        <authorList>
            <person name="Osdaghi E."/>
            <person name="Portier P."/>
            <person name="Briand M."/>
            <person name="Jacques M.-A."/>
        </authorList>
    </citation>
    <scope>NUCLEOTIDE SEQUENCE [LARGE SCALE GENOMIC DNA]</scope>
    <source>
        <strain evidence="2 3">CFBP 8216</strain>
    </source>
</reference>
<feature type="non-terminal residue" evidence="2">
    <location>
        <position position="92"/>
    </location>
</feature>
<accession>A0ABX9N5E8</accession>